<gene>
    <name evidence="4" type="ORF">EB796_022303</name>
</gene>
<comment type="caution">
    <text evidence="4">The sequence shown here is derived from an EMBL/GenBank/DDBJ whole genome shotgun (WGS) entry which is preliminary data.</text>
</comment>
<dbReference type="Proteomes" id="UP000593567">
    <property type="component" value="Unassembled WGS sequence"/>
</dbReference>
<feature type="signal peptide" evidence="3">
    <location>
        <begin position="1"/>
        <end position="19"/>
    </location>
</feature>
<keyword evidence="5" id="KW-1185">Reference proteome</keyword>
<evidence type="ECO:0000313" key="4">
    <source>
        <dbReference type="EMBL" id="KAF6019413.1"/>
    </source>
</evidence>
<keyword evidence="3" id="KW-0732">Signal</keyword>
<keyword evidence="2" id="KW-1133">Transmembrane helix</keyword>
<evidence type="ECO:0000256" key="1">
    <source>
        <dbReference type="SAM" id="MobiDB-lite"/>
    </source>
</evidence>
<feature type="region of interest" description="Disordered" evidence="1">
    <location>
        <begin position="243"/>
        <end position="298"/>
    </location>
</feature>
<protein>
    <submittedName>
        <fullName evidence="4">Uncharacterized protein</fullName>
    </submittedName>
</protein>
<keyword evidence="2" id="KW-0472">Membrane</keyword>
<sequence length="390" mass="42883">MKTCYILGLIASLAWNSWAVQVINLKSEDCSSDFTLPLNHAVTEVKAQPLFHFFNDTCMVTFSTADKFANIVFEFSESDGFKSYINSHITSILMYADDTSSSNRVLLKNFTSATSGDMVGDISDSKTLQTNRLMMVIINGNVGDAWPWAIHFTVKSADGPITDYPLSLACGVIALCLGSVTVLTLLCVACYCCCCSDKERARRERQERIVRQLRKEGYSVTRSYGAIGDTTPILRREETRDIFSQPPPNQQQSRLPPPSGSQVQDDPPPPYHSVRSLPQVAASESHHHPASNFHQSSQEPLDNGFVFYHGAPSSRIRTLPAVQQDTSGTVLVVQQETARVVPEAILVEISTGQEQEDLMQFEVTTPTAPPLPAELLVPQPQAQPAFGGVK</sequence>
<organism evidence="4 5">
    <name type="scientific">Bugula neritina</name>
    <name type="common">Brown bryozoan</name>
    <name type="synonym">Sertularia neritina</name>
    <dbReference type="NCBI Taxonomy" id="10212"/>
    <lineage>
        <taxon>Eukaryota</taxon>
        <taxon>Metazoa</taxon>
        <taxon>Spiralia</taxon>
        <taxon>Lophotrochozoa</taxon>
        <taxon>Bryozoa</taxon>
        <taxon>Gymnolaemata</taxon>
        <taxon>Cheilostomatida</taxon>
        <taxon>Flustrina</taxon>
        <taxon>Buguloidea</taxon>
        <taxon>Bugulidae</taxon>
        <taxon>Bugula</taxon>
    </lineage>
</organism>
<feature type="compositionally biased region" description="Pro residues" evidence="1">
    <location>
        <begin position="245"/>
        <end position="259"/>
    </location>
</feature>
<name>A0A7J7IZR6_BUGNE</name>
<feature type="chain" id="PRO_5029900550" evidence="3">
    <location>
        <begin position="20"/>
        <end position="390"/>
    </location>
</feature>
<feature type="transmembrane region" description="Helical" evidence="2">
    <location>
        <begin position="166"/>
        <end position="194"/>
    </location>
</feature>
<keyword evidence="2" id="KW-0812">Transmembrane</keyword>
<proteinExistence type="predicted"/>
<dbReference type="EMBL" id="VXIV02003233">
    <property type="protein sequence ID" value="KAF6019413.1"/>
    <property type="molecule type" value="Genomic_DNA"/>
</dbReference>
<evidence type="ECO:0000256" key="2">
    <source>
        <dbReference type="SAM" id="Phobius"/>
    </source>
</evidence>
<dbReference type="AlphaFoldDB" id="A0A7J7IZR6"/>
<accession>A0A7J7IZR6</accession>
<evidence type="ECO:0000313" key="5">
    <source>
        <dbReference type="Proteomes" id="UP000593567"/>
    </source>
</evidence>
<evidence type="ECO:0000256" key="3">
    <source>
        <dbReference type="SAM" id="SignalP"/>
    </source>
</evidence>
<reference evidence="4" key="1">
    <citation type="submission" date="2020-06" db="EMBL/GenBank/DDBJ databases">
        <title>Draft genome of Bugula neritina, a colonial animal packing powerful symbionts and potential medicines.</title>
        <authorList>
            <person name="Rayko M."/>
        </authorList>
    </citation>
    <scope>NUCLEOTIDE SEQUENCE [LARGE SCALE GENOMIC DNA]</scope>
    <source>
        <strain evidence="4">Kwan_BN1</strain>
    </source>
</reference>